<feature type="transmembrane region" description="Helical" evidence="17">
    <location>
        <begin position="162"/>
        <end position="182"/>
    </location>
</feature>
<protein>
    <recommendedName>
        <fullName evidence="4 17">NADH-ubiquinone oxidoreductase chain 5</fullName>
        <ecNumber evidence="3 17">7.1.1.2</ecNumber>
    </recommendedName>
</protein>
<feature type="transmembrane region" description="Helical" evidence="17">
    <location>
        <begin position="416"/>
        <end position="434"/>
    </location>
</feature>
<evidence type="ECO:0000256" key="14">
    <source>
        <dbReference type="ARBA" id="ARBA00023128"/>
    </source>
</evidence>
<dbReference type="InterPro" id="IPR010934">
    <property type="entry name" value="NADH_DH_su5_C"/>
</dbReference>
<keyword evidence="11 17" id="KW-1133">Transmembrane helix</keyword>
<sequence length="560" mass="60210">MALFLLSSYLVISSVYLLLSGGSLLVEFVFGNLGGSSLSVSLFFDWVSLLFSGYVLLITSSILVYSVGYMQGERRSGVFLMLLLLFVASMLCVVFSLNLISIMLGWDGLGLSSYLLVVYYNNHKSSAAGMITALSNRVGDAAIMVGLALMMEAGNWDFMGGLLFSSLESLPFILGFIVLAAITKSAQIPFSAWLPEAMAAPTPVSALVHSSTLVTAGVYLLIRFHPLIIKNGLVVKFLLGLGMITMLMAGINGSFEMDMKKVVALSTLSQLGVMFVSLGLGLTLISFFHLLTHATFKALLFMCSGEVIHESLGGQDMRRMGGLSRSLPFTSLVMGTTNMALCGVPFLAGFYSKDMVVELGFMPSFHIWLMLLLGVGVGLSSVYSVRMVMMSLVLFSGCSPMHSSSEGGNYMYMSKFLLWGLSLGGGCILSWLIFPDPPMVSLPLVSKILALVFTIVGGFLGFYISHLKAGSLKMGGLVSWCSSKMWFLSCFSSKVSMILGSGLGSTYSYVDTGWTEGVLGKGVYYEMSGASFSTSNTPWGSVSTYMKVFLLLVVYAVLGE</sequence>
<feature type="transmembrane region" description="Helical" evidence="17">
    <location>
        <begin position="233"/>
        <end position="251"/>
    </location>
</feature>
<feature type="transmembrane region" description="Helical" evidence="17">
    <location>
        <begin position="327"/>
        <end position="347"/>
    </location>
</feature>
<keyword evidence="10" id="KW-0249">Electron transport</keyword>
<dbReference type="GO" id="GO:0003954">
    <property type="term" value="F:NADH dehydrogenase activity"/>
    <property type="evidence" value="ECO:0007669"/>
    <property type="project" value="TreeGrafter"/>
</dbReference>
<keyword evidence="8" id="KW-0999">Mitochondrion inner membrane</keyword>
<proteinExistence type="inferred from homology"/>
<keyword evidence="9" id="KW-1278">Translocase</keyword>
<reference evidence="21" key="1">
    <citation type="submission" date="2017-12" db="EMBL/GenBank/DDBJ databases">
        <authorList>
            <person name="An J."/>
        </authorList>
    </citation>
    <scope>NUCLEOTIDE SEQUENCE</scope>
</reference>
<dbReference type="GO" id="GO:0015990">
    <property type="term" value="P:electron transport coupled proton transport"/>
    <property type="evidence" value="ECO:0007669"/>
    <property type="project" value="TreeGrafter"/>
</dbReference>
<evidence type="ECO:0000256" key="3">
    <source>
        <dbReference type="ARBA" id="ARBA00012944"/>
    </source>
</evidence>
<dbReference type="GO" id="GO:0005743">
    <property type="term" value="C:mitochondrial inner membrane"/>
    <property type="evidence" value="ECO:0007669"/>
    <property type="project" value="UniProtKB-SubCell"/>
</dbReference>
<keyword evidence="15 17" id="KW-0472">Membrane</keyword>
<feature type="domain" description="NADH:quinone oxidoreductase/Mrp antiporter transmembrane" evidence="18">
    <location>
        <begin position="96"/>
        <end position="375"/>
    </location>
</feature>
<evidence type="ECO:0000256" key="16">
    <source>
        <dbReference type="ARBA" id="ARBA00049551"/>
    </source>
</evidence>
<evidence type="ECO:0000256" key="17">
    <source>
        <dbReference type="RuleBase" id="RU003404"/>
    </source>
</evidence>
<evidence type="ECO:0000313" key="21">
    <source>
        <dbReference type="EMBL" id="AYQ22940.1"/>
    </source>
</evidence>
<evidence type="ECO:0000256" key="9">
    <source>
        <dbReference type="ARBA" id="ARBA00022967"/>
    </source>
</evidence>
<feature type="transmembrane region" description="Helical" evidence="17">
    <location>
        <begin position="46"/>
        <end position="67"/>
    </location>
</feature>
<feature type="transmembrane region" description="Helical" evidence="17">
    <location>
        <begin position="440"/>
        <end position="464"/>
    </location>
</feature>
<evidence type="ECO:0000256" key="11">
    <source>
        <dbReference type="ARBA" id="ARBA00022989"/>
    </source>
</evidence>
<organism evidence="21">
    <name type="scientific">Orthione mesoamericana</name>
    <dbReference type="NCBI Taxonomy" id="2480053"/>
    <lineage>
        <taxon>Eukaryota</taxon>
        <taxon>Metazoa</taxon>
        <taxon>Ecdysozoa</taxon>
        <taxon>Arthropoda</taxon>
        <taxon>Crustacea</taxon>
        <taxon>Multicrustacea</taxon>
        <taxon>Malacostraca</taxon>
        <taxon>Eumalacostraca</taxon>
        <taxon>Peracarida</taxon>
        <taxon>Isopoda</taxon>
        <taxon>Epicaridea</taxon>
        <taxon>Bopyridoidea</taxon>
        <taxon>Bopyridae</taxon>
        <taxon>Orthione</taxon>
    </lineage>
</organism>
<evidence type="ECO:0000256" key="1">
    <source>
        <dbReference type="ARBA" id="ARBA00003257"/>
    </source>
</evidence>
<keyword evidence="14 17" id="KW-0496">Mitochondrion</keyword>
<evidence type="ECO:0000259" key="18">
    <source>
        <dbReference type="Pfam" id="PF00361"/>
    </source>
</evidence>
<keyword evidence="12 17" id="KW-0520">NAD</keyword>
<geneLocation type="mitochondrion" evidence="21"/>
<feature type="domain" description="NADH dehydrogenase subunit 5 C-terminal" evidence="20">
    <location>
        <begin position="383"/>
        <end position="557"/>
    </location>
</feature>
<feature type="transmembrane region" description="Helical" evidence="17">
    <location>
        <begin position="367"/>
        <end position="395"/>
    </location>
</feature>
<comment type="subcellular location">
    <subcellularLocation>
        <location evidence="2">Mitochondrion inner membrane</location>
        <topology evidence="2">Multi-pass membrane protein</topology>
    </subcellularLocation>
</comment>
<gene>
    <name evidence="21" type="primary">NAD5</name>
</gene>
<evidence type="ECO:0000256" key="12">
    <source>
        <dbReference type="ARBA" id="ARBA00023027"/>
    </source>
</evidence>
<comment type="function">
    <text evidence="17">Core subunit of the mitochondrial membrane respiratory chain NADH dehydrogenase (Complex I) which catalyzes electron transfer from NADH through the respiratory chain, using ubiquinone as an electron acceptor. Essential for the catalytic activity and assembly of complex I.</text>
</comment>
<dbReference type="PANTHER" id="PTHR42829:SF2">
    <property type="entry name" value="NADH-UBIQUINONE OXIDOREDUCTASE CHAIN 5"/>
    <property type="match status" value="1"/>
</dbReference>
<keyword evidence="6" id="KW-0679">Respiratory chain</keyword>
<evidence type="ECO:0000256" key="2">
    <source>
        <dbReference type="ARBA" id="ARBA00004448"/>
    </source>
</evidence>
<dbReference type="Pfam" id="PF00662">
    <property type="entry name" value="Proton_antipo_N"/>
    <property type="match status" value="1"/>
</dbReference>
<dbReference type="PANTHER" id="PTHR42829">
    <property type="entry name" value="NADH-UBIQUINONE OXIDOREDUCTASE CHAIN 5"/>
    <property type="match status" value="1"/>
</dbReference>
<evidence type="ECO:0000259" key="20">
    <source>
        <dbReference type="Pfam" id="PF06455"/>
    </source>
</evidence>
<evidence type="ECO:0000256" key="4">
    <source>
        <dbReference type="ARBA" id="ARBA00021096"/>
    </source>
</evidence>
<keyword evidence="5 17" id="KW-0813">Transport</keyword>
<dbReference type="Pfam" id="PF00361">
    <property type="entry name" value="Proton_antipo_M"/>
    <property type="match status" value="1"/>
</dbReference>
<comment type="function">
    <text evidence="1">Core subunit of the mitochondrial membrane respiratory chain NADH dehydrogenase (Complex I) that is believed to belong to the minimal assembly required for catalysis. Complex I functions in the transfer of electrons from NADH to the respiratory chain. The immediate electron acceptor for the enzyme is believed to be ubiquinone.</text>
</comment>
<accession>A0A8K1Y3J1</accession>
<evidence type="ECO:0000256" key="10">
    <source>
        <dbReference type="ARBA" id="ARBA00022982"/>
    </source>
</evidence>
<feature type="transmembrane region" description="Helical" evidence="17">
    <location>
        <begin position="271"/>
        <end position="292"/>
    </location>
</feature>
<keyword evidence="7 17" id="KW-0812">Transmembrane</keyword>
<dbReference type="GO" id="GO:0008137">
    <property type="term" value="F:NADH dehydrogenase (ubiquinone) activity"/>
    <property type="evidence" value="ECO:0007669"/>
    <property type="project" value="UniProtKB-EC"/>
</dbReference>
<dbReference type="EMBL" id="MG729627">
    <property type="protein sequence ID" value="AYQ22940.1"/>
    <property type="molecule type" value="Genomic_DNA"/>
</dbReference>
<dbReference type="PRINTS" id="PR01434">
    <property type="entry name" value="NADHDHGNASE5"/>
</dbReference>
<feature type="transmembrane region" description="Helical" evidence="17">
    <location>
        <begin position="202"/>
        <end position="221"/>
    </location>
</feature>
<comment type="similarity">
    <text evidence="17">Belongs to the complex I subunit 5 family.</text>
</comment>
<dbReference type="Pfam" id="PF06455">
    <property type="entry name" value="NADH5_C"/>
    <property type="match status" value="1"/>
</dbReference>
<evidence type="ECO:0000256" key="6">
    <source>
        <dbReference type="ARBA" id="ARBA00022660"/>
    </source>
</evidence>
<feature type="transmembrane region" description="Helical" evidence="17">
    <location>
        <begin position="79"/>
        <end position="106"/>
    </location>
</feature>
<keyword evidence="13 17" id="KW-0830">Ubiquinone</keyword>
<dbReference type="InterPro" id="IPR001750">
    <property type="entry name" value="ND/Mrp_TM"/>
</dbReference>
<evidence type="ECO:0000256" key="8">
    <source>
        <dbReference type="ARBA" id="ARBA00022792"/>
    </source>
</evidence>
<feature type="transmembrane region" description="Helical" evidence="17">
    <location>
        <begin position="485"/>
        <end position="510"/>
    </location>
</feature>
<feature type="domain" description="NADH-Ubiquinone oxidoreductase (complex I) chain 5 N-terminal" evidence="19">
    <location>
        <begin position="33"/>
        <end position="79"/>
    </location>
</feature>
<dbReference type="GO" id="GO:0042773">
    <property type="term" value="P:ATP synthesis coupled electron transport"/>
    <property type="evidence" value="ECO:0007669"/>
    <property type="project" value="InterPro"/>
</dbReference>
<evidence type="ECO:0000256" key="13">
    <source>
        <dbReference type="ARBA" id="ARBA00023075"/>
    </source>
</evidence>
<dbReference type="AlphaFoldDB" id="A0A8K1Y3J1"/>
<evidence type="ECO:0000256" key="7">
    <source>
        <dbReference type="ARBA" id="ARBA00022692"/>
    </source>
</evidence>
<dbReference type="InterPro" id="IPR001516">
    <property type="entry name" value="Proton_antipo_N"/>
</dbReference>
<name>A0A8K1Y3J1_9CRUS</name>
<comment type="catalytic activity">
    <reaction evidence="16 17">
        <text>a ubiquinone + NADH + 5 H(+)(in) = a ubiquinol + NAD(+) + 4 H(+)(out)</text>
        <dbReference type="Rhea" id="RHEA:29091"/>
        <dbReference type="Rhea" id="RHEA-COMP:9565"/>
        <dbReference type="Rhea" id="RHEA-COMP:9566"/>
        <dbReference type="ChEBI" id="CHEBI:15378"/>
        <dbReference type="ChEBI" id="CHEBI:16389"/>
        <dbReference type="ChEBI" id="CHEBI:17976"/>
        <dbReference type="ChEBI" id="CHEBI:57540"/>
        <dbReference type="ChEBI" id="CHEBI:57945"/>
        <dbReference type="EC" id="7.1.1.2"/>
    </reaction>
</comment>
<feature type="transmembrane region" description="Helical" evidence="17">
    <location>
        <begin position="539"/>
        <end position="558"/>
    </location>
</feature>
<evidence type="ECO:0000259" key="19">
    <source>
        <dbReference type="Pfam" id="PF00662"/>
    </source>
</evidence>
<feature type="transmembrane region" description="Helical" evidence="17">
    <location>
        <begin position="7"/>
        <end position="26"/>
    </location>
</feature>
<dbReference type="EC" id="7.1.1.2" evidence="3 17"/>
<dbReference type="InterPro" id="IPR003945">
    <property type="entry name" value="NU5C-like"/>
</dbReference>
<feature type="transmembrane region" description="Helical" evidence="17">
    <location>
        <begin position="126"/>
        <end position="150"/>
    </location>
</feature>
<evidence type="ECO:0000256" key="15">
    <source>
        <dbReference type="ARBA" id="ARBA00023136"/>
    </source>
</evidence>
<evidence type="ECO:0000256" key="5">
    <source>
        <dbReference type="ARBA" id="ARBA00022448"/>
    </source>
</evidence>